<keyword evidence="3" id="KW-1185">Reference proteome</keyword>
<gene>
    <name evidence="2" type="ORF">KIL84_018267</name>
</gene>
<protein>
    <submittedName>
        <fullName evidence="2">Uncharacterized protein</fullName>
    </submittedName>
</protein>
<dbReference type="AlphaFoldDB" id="A0A9D4B8U3"/>
<evidence type="ECO:0000313" key="3">
    <source>
        <dbReference type="Proteomes" id="UP000827986"/>
    </source>
</evidence>
<dbReference type="EMBL" id="JAHDVG010000463">
    <property type="protein sequence ID" value="KAH1185518.1"/>
    <property type="molecule type" value="Genomic_DNA"/>
</dbReference>
<dbReference type="Proteomes" id="UP000827986">
    <property type="component" value="Unassembled WGS sequence"/>
</dbReference>
<feature type="region of interest" description="Disordered" evidence="1">
    <location>
        <begin position="63"/>
        <end position="107"/>
    </location>
</feature>
<evidence type="ECO:0000313" key="2">
    <source>
        <dbReference type="EMBL" id="KAH1185518.1"/>
    </source>
</evidence>
<reference evidence="2" key="1">
    <citation type="submission" date="2021-09" db="EMBL/GenBank/DDBJ databases">
        <title>The genome of Mauremys mutica provides insights into the evolution of semi-aquatic lifestyle.</title>
        <authorList>
            <person name="Gong S."/>
            <person name="Gao Y."/>
        </authorList>
    </citation>
    <scope>NUCLEOTIDE SEQUENCE</scope>
    <source>
        <strain evidence="2">MM-2020</strain>
        <tissue evidence="2">Muscle</tissue>
    </source>
</reference>
<accession>A0A9D4B8U3</accession>
<name>A0A9D4B8U3_9SAUR</name>
<evidence type="ECO:0000256" key="1">
    <source>
        <dbReference type="SAM" id="MobiDB-lite"/>
    </source>
</evidence>
<feature type="compositionally biased region" description="Basic and acidic residues" evidence="1">
    <location>
        <begin position="97"/>
        <end position="107"/>
    </location>
</feature>
<proteinExistence type="predicted"/>
<sequence length="107" mass="11655">MSGTKHQWKQIYMYILCMLQNLPNNGIMTKLHTWAVGEHALRGGSPRTLPLYLRPCPFCPHSPAGAQNTPPHSRRPLSVSPTPVCRAGSADGAPPAPEHREAVRPAA</sequence>
<organism evidence="2 3">
    <name type="scientific">Mauremys mutica</name>
    <name type="common">yellowpond turtle</name>
    <dbReference type="NCBI Taxonomy" id="74926"/>
    <lineage>
        <taxon>Eukaryota</taxon>
        <taxon>Metazoa</taxon>
        <taxon>Chordata</taxon>
        <taxon>Craniata</taxon>
        <taxon>Vertebrata</taxon>
        <taxon>Euteleostomi</taxon>
        <taxon>Archelosauria</taxon>
        <taxon>Testudinata</taxon>
        <taxon>Testudines</taxon>
        <taxon>Cryptodira</taxon>
        <taxon>Durocryptodira</taxon>
        <taxon>Testudinoidea</taxon>
        <taxon>Geoemydidae</taxon>
        <taxon>Geoemydinae</taxon>
        <taxon>Mauremys</taxon>
    </lineage>
</organism>
<comment type="caution">
    <text evidence="2">The sequence shown here is derived from an EMBL/GenBank/DDBJ whole genome shotgun (WGS) entry which is preliminary data.</text>
</comment>